<dbReference type="Proteomes" id="UP000245068">
    <property type="component" value="Unassembled WGS sequence"/>
</dbReference>
<evidence type="ECO:0000313" key="1">
    <source>
        <dbReference type="EMBL" id="PVJ41624.1"/>
    </source>
</evidence>
<dbReference type="Proteomes" id="UP000245551">
    <property type="component" value="Unassembled WGS sequence"/>
</dbReference>
<name>A0A2T8WT72_SALET</name>
<dbReference type="EMBL" id="QDLV01000039">
    <property type="protein sequence ID" value="PVJ41624.1"/>
    <property type="molecule type" value="Genomic_DNA"/>
</dbReference>
<organism evidence="1 4">
    <name type="scientific">Salmonella enterica subsp. enterica serovar Gaminara</name>
    <dbReference type="NCBI Taxonomy" id="913070"/>
    <lineage>
        <taxon>Bacteria</taxon>
        <taxon>Pseudomonadati</taxon>
        <taxon>Pseudomonadota</taxon>
        <taxon>Gammaproteobacteria</taxon>
        <taxon>Enterobacterales</taxon>
        <taxon>Enterobacteriaceae</taxon>
        <taxon>Salmonella</taxon>
    </lineage>
</organism>
<evidence type="ECO:0000313" key="4">
    <source>
        <dbReference type="Proteomes" id="UP000245551"/>
    </source>
</evidence>
<gene>
    <name evidence="2" type="ORF">C4784_25710</name>
    <name evidence="1" type="ORF">C4855_25370</name>
</gene>
<evidence type="ECO:0008006" key="5">
    <source>
        <dbReference type="Google" id="ProtNLM"/>
    </source>
</evidence>
<proteinExistence type="predicted"/>
<accession>A0A2T8WT72</accession>
<protein>
    <recommendedName>
        <fullName evidence="5">YdeA protein</fullName>
    </recommendedName>
</protein>
<evidence type="ECO:0000313" key="3">
    <source>
        <dbReference type="Proteomes" id="UP000245068"/>
    </source>
</evidence>
<reference evidence="3 4" key="1">
    <citation type="submission" date="2018-04" db="EMBL/GenBank/DDBJ databases">
        <title>Serotype diversity and antimicrobial resistance among Salmonella enterica isolated from patients at an equine referral hospital.</title>
        <authorList>
            <person name="Leon I.M."/>
            <person name="Lawhon S.D."/>
            <person name="Norman K.N."/>
            <person name="Threadgill D.S."/>
            <person name="Ohta N."/>
            <person name="Vinasco J."/>
            <person name="Scott H.M."/>
        </authorList>
    </citation>
    <scope>NUCLEOTIDE SEQUENCE [LARGE SCALE GENOMIC DNA]</scope>
    <source>
        <strain evidence="2 3">159</strain>
        <strain evidence="1 4">230</strain>
    </source>
</reference>
<dbReference type="EMBL" id="QDOO01000045">
    <property type="protein sequence ID" value="PVM63065.1"/>
    <property type="molecule type" value="Genomic_DNA"/>
</dbReference>
<comment type="caution">
    <text evidence="1">The sequence shown here is derived from an EMBL/GenBank/DDBJ whole genome shotgun (WGS) entry which is preliminary data.</text>
</comment>
<sequence length="320" mass="35498">MTKVIVRRPSPLQRRVLIVLAALDAKRPGPVATRDIERVLERGGDVPVYGPNLRASCRRMEAAGWLHTLRAPNLQLAVELTDAGRELAAPLLAAEQERELAERRATEIRVLPLVPIRPVDTGDSRAGDRPVRLDNIWYMACRGDYVIRADGTTCLQLWNTAGQVTRPEGDAVQVAVWLQACHDAGIEVRLQINESHAPEEGCISGTAQVDQTEAWFRQLDSELQKLGITGLTETDRQAVVVPGETLRSLPAPARLLHILRESAEAFPLTASRHETDAGDALDALLAHAGFSAAQAQELRWHRIRWPLMGNEEFEQRYGNY</sequence>
<evidence type="ECO:0000313" key="2">
    <source>
        <dbReference type="EMBL" id="PVM63065.1"/>
    </source>
</evidence>
<dbReference type="RefSeq" id="WP_095472340.1">
    <property type="nucleotide sequence ID" value="NZ_QDLV01000039.1"/>
</dbReference>
<dbReference type="AlphaFoldDB" id="A0A2T8WT72"/>